<gene>
    <name evidence="2" type="ORF">A1O7_03276</name>
</gene>
<organism evidence="2 3">
    <name type="scientific">Cladophialophora yegresii CBS 114405</name>
    <dbReference type="NCBI Taxonomy" id="1182544"/>
    <lineage>
        <taxon>Eukaryota</taxon>
        <taxon>Fungi</taxon>
        <taxon>Dikarya</taxon>
        <taxon>Ascomycota</taxon>
        <taxon>Pezizomycotina</taxon>
        <taxon>Eurotiomycetes</taxon>
        <taxon>Chaetothyriomycetidae</taxon>
        <taxon>Chaetothyriales</taxon>
        <taxon>Herpotrichiellaceae</taxon>
        <taxon>Cladophialophora</taxon>
    </lineage>
</organism>
<reference evidence="2 3" key="1">
    <citation type="submission" date="2013-03" db="EMBL/GenBank/DDBJ databases">
        <title>The Genome Sequence of Cladophialophora yegresii CBS 114405.</title>
        <authorList>
            <consortium name="The Broad Institute Genomics Platform"/>
            <person name="Cuomo C."/>
            <person name="de Hoog S."/>
            <person name="Gorbushina A."/>
            <person name="Walker B."/>
            <person name="Young S.K."/>
            <person name="Zeng Q."/>
            <person name="Gargeya S."/>
            <person name="Fitzgerald M."/>
            <person name="Haas B."/>
            <person name="Abouelleil A."/>
            <person name="Allen A.W."/>
            <person name="Alvarado L."/>
            <person name="Arachchi H.M."/>
            <person name="Berlin A.M."/>
            <person name="Chapman S.B."/>
            <person name="Gainer-Dewar J."/>
            <person name="Goldberg J."/>
            <person name="Griggs A."/>
            <person name="Gujja S."/>
            <person name="Hansen M."/>
            <person name="Howarth C."/>
            <person name="Imamovic A."/>
            <person name="Ireland A."/>
            <person name="Larimer J."/>
            <person name="McCowan C."/>
            <person name="Murphy C."/>
            <person name="Pearson M."/>
            <person name="Poon T.W."/>
            <person name="Priest M."/>
            <person name="Roberts A."/>
            <person name="Saif S."/>
            <person name="Shea T."/>
            <person name="Sisk P."/>
            <person name="Sykes S."/>
            <person name="Wortman J."/>
            <person name="Nusbaum C."/>
            <person name="Birren B."/>
        </authorList>
    </citation>
    <scope>NUCLEOTIDE SEQUENCE [LARGE SCALE GENOMIC DNA]</scope>
    <source>
        <strain evidence="2 3">CBS 114405</strain>
    </source>
</reference>
<name>W9WE70_9EURO</name>
<proteinExistence type="predicted"/>
<feature type="region of interest" description="Disordered" evidence="1">
    <location>
        <begin position="35"/>
        <end position="71"/>
    </location>
</feature>
<dbReference type="Proteomes" id="UP000019473">
    <property type="component" value="Unassembled WGS sequence"/>
</dbReference>
<dbReference type="eggNOG" id="ENOG502T5HX">
    <property type="taxonomic scope" value="Eukaryota"/>
</dbReference>
<dbReference type="RefSeq" id="XP_007755490.1">
    <property type="nucleotide sequence ID" value="XM_007757300.1"/>
</dbReference>
<comment type="caution">
    <text evidence="2">The sequence shown here is derived from an EMBL/GenBank/DDBJ whole genome shotgun (WGS) entry which is preliminary data.</text>
</comment>
<feature type="region of interest" description="Disordered" evidence="1">
    <location>
        <begin position="1"/>
        <end position="22"/>
    </location>
</feature>
<dbReference type="OrthoDB" id="4159505at2759"/>
<evidence type="ECO:0000313" key="3">
    <source>
        <dbReference type="Proteomes" id="UP000019473"/>
    </source>
</evidence>
<accession>W9WE70</accession>
<dbReference type="AlphaFoldDB" id="W9WE70"/>
<dbReference type="EMBL" id="AMGW01000002">
    <property type="protein sequence ID" value="EXJ62836.1"/>
    <property type="molecule type" value="Genomic_DNA"/>
</dbReference>
<feature type="compositionally biased region" description="Low complexity" evidence="1">
    <location>
        <begin position="35"/>
        <end position="54"/>
    </location>
</feature>
<dbReference type="HOGENOM" id="CLU_2049468_0_0_1"/>
<evidence type="ECO:0000256" key="1">
    <source>
        <dbReference type="SAM" id="MobiDB-lite"/>
    </source>
</evidence>
<protein>
    <submittedName>
        <fullName evidence="2">Uncharacterized protein</fullName>
    </submittedName>
</protein>
<sequence>MPSKFTEILEPGYQTTSPQDDVRLEDIIGAANMARARVSSEASSRSTSSSSGDSEPAEEKPRRKRLSRLLSGGKKWTARTATIMTYTLDEHQRAFLSEHFAFSNGISNAHQSFSKHREVG</sequence>
<evidence type="ECO:0000313" key="2">
    <source>
        <dbReference type="EMBL" id="EXJ62836.1"/>
    </source>
</evidence>
<keyword evidence="3" id="KW-1185">Reference proteome</keyword>
<dbReference type="VEuPathDB" id="FungiDB:A1O7_03276"/>
<dbReference type="GeneID" id="19177875"/>